<dbReference type="PANTHER" id="PTHR13360:SF1">
    <property type="entry name" value="ACTIVATING SIGNAL COINTEGRATOR 1 COMPLEX SUBUNIT 1"/>
    <property type="match status" value="1"/>
</dbReference>
<dbReference type="Gene3D" id="3.90.1140.10">
    <property type="entry name" value="Cyclic phosphodiesterase"/>
    <property type="match status" value="1"/>
</dbReference>
<reference evidence="3" key="1">
    <citation type="submission" date="2023-06" db="EMBL/GenBank/DDBJ databases">
        <title>Multi-omics analyses reveal the molecular pathogenesis toolkit of Lasiodiplodia hormozganensis, a cross-kingdom pathogen.</title>
        <authorList>
            <person name="Felix C."/>
            <person name="Meneses R."/>
            <person name="Goncalves M.F.M."/>
            <person name="Tilleman L."/>
            <person name="Duarte A.S."/>
            <person name="Jorrin-Novo J.V."/>
            <person name="Van De Peer Y."/>
            <person name="Deforce D."/>
            <person name="Van Nieuwerburgh F."/>
            <person name="Esteves A.C."/>
            <person name="Alves A."/>
        </authorList>
    </citation>
    <scope>NUCLEOTIDE SEQUENCE</scope>
    <source>
        <strain evidence="3">CBS 339.90</strain>
    </source>
</reference>
<keyword evidence="4" id="KW-1185">Reference proteome</keyword>
<dbReference type="Pfam" id="PF10469">
    <property type="entry name" value="AKAP7_NLS"/>
    <property type="match status" value="1"/>
</dbReference>
<dbReference type="GO" id="GO:0006307">
    <property type="term" value="P:DNA alkylation repair"/>
    <property type="evidence" value="ECO:0007669"/>
    <property type="project" value="InterPro"/>
</dbReference>
<feature type="domain" description="A-kinase anchor protein 7-like phosphoesterase" evidence="2">
    <location>
        <begin position="43"/>
        <end position="294"/>
    </location>
</feature>
<evidence type="ECO:0000313" key="3">
    <source>
        <dbReference type="EMBL" id="KAK0653235.1"/>
    </source>
</evidence>
<sequence length="317" mass="33896">MPPRGFGKRKGGYKGPLPGPDKNDAEGERSGVAQKPAKKPPLTHFLCVPLVTTESKPQLQASLQNFKEAVLCQEDVDLAGHGVSGGIPEKAIRPVGTLHLTLGVMSLQSPEEVEEAVSLLQSLDLVALLRESRPTDIAQATIPPQPESGKTSVLDASTTRDQPPVPGPTDPLAISLRSLVSMHPPGKTSILYAQPEDPTGRLYSFCDSLRRLFTEKDLMVEDTRPLKLHATIVNTIYAKAGGRHGKGTSAGHGPNARAPVRIDATSLLPNYADYVWADNIHVGKIAICKMGAKKILDAQGSVVSEEYEQVASAEIKV</sequence>
<feature type="region of interest" description="Disordered" evidence="1">
    <location>
        <begin position="139"/>
        <end position="169"/>
    </location>
</feature>
<dbReference type="EMBL" id="JAUJDW010000029">
    <property type="protein sequence ID" value="KAK0653235.1"/>
    <property type="molecule type" value="Genomic_DNA"/>
</dbReference>
<dbReference type="InterPro" id="IPR009210">
    <property type="entry name" value="ASCC1"/>
</dbReference>
<evidence type="ECO:0000256" key="1">
    <source>
        <dbReference type="SAM" id="MobiDB-lite"/>
    </source>
</evidence>
<feature type="compositionally biased region" description="Basic residues" evidence="1">
    <location>
        <begin position="1"/>
        <end position="12"/>
    </location>
</feature>
<dbReference type="GO" id="GO:0005634">
    <property type="term" value="C:nucleus"/>
    <property type="evidence" value="ECO:0007669"/>
    <property type="project" value="TreeGrafter"/>
</dbReference>
<gene>
    <name evidence="3" type="primary">ASCC1</name>
    <name evidence="3" type="ORF">DIS24_g6192</name>
</gene>
<dbReference type="PIRSF" id="PIRSF027019">
    <property type="entry name" value="Euk_LigT"/>
    <property type="match status" value="1"/>
</dbReference>
<evidence type="ECO:0000259" key="2">
    <source>
        <dbReference type="Pfam" id="PF10469"/>
    </source>
</evidence>
<organism evidence="3 4">
    <name type="scientific">Lasiodiplodia hormozganensis</name>
    <dbReference type="NCBI Taxonomy" id="869390"/>
    <lineage>
        <taxon>Eukaryota</taxon>
        <taxon>Fungi</taxon>
        <taxon>Dikarya</taxon>
        <taxon>Ascomycota</taxon>
        <taxon>Pezizomycotina</taxon>
        <taxon>Dothideomycetes</taxon>
        <taxon>Dothideomycetes incertae sedis</taxon>
        <taxon>Botryosphaeriales</taxon>
        <taxon>Botryosphaeriaceae</taxon>
        <taxon>Lasiodiplodia</taxon>
    </lineage>
</organism>
<proteinExistence type="predicted"/>
<accession>A0AA39YLJ8</accession>
<name>A0AA39YLJ8_9PEZI</name>
<dbReference type="PANTHER" id="PTHR13360">
    <property type="entry name" value="ACTIVATING SIGNAL COINTEGRATOR 1 COMPLEX SUBUNIT 1"/>
    <property type="match status" value="1"/>
</dbReference>
<comment type="caution">
    <text evidence="3">The sequence shown here is derived from an EMBL/GenBank/DDBJ whole genome shotgun (WGS) entry which is preliminary data.</text>
</comment>
<dbReference type="Proteomes" id="UP001175001">
    <property type="component" value="Unassembled WGS sequence"/>
</dbReference>
<feature type="region of interest" description="Disordered" evidence="1">
    <location>
        <begin position="1"/>
        <end position="39"/>
    </location>
</feature>
<dbReference type="GO" id="GO:0006355">
    <property type="term" value="P:regulation of DNA-templated transcription"/>
    <property type="evidence" value="ECO:0007669"/>
    <property type="project" value="TreeGrafter"/>
</dbReference>
<protein>
    <submittedName>
        <fullName evidence="3">Activating signal cointegrator 1 complex subunit 1</fullName>
    </submittedName>
</protein>
<dbReference type="AlphaFoldDB" id="A0AA39YLJ8"/>
<evidence type="ECO:0000313" key="4">
    <source>
        <dbReference type="Proteomes" id="UP001175001"/>
    </source>
</evidence>
<feature type="compositionally biased region" description="Polar residues" evidence="1">
    <location>
        <begin position="148"/>
        <end position="161"/>
    </location>
</feature>
<dbReference type="InterPro" id="IPR019510">
    <property type="entry name" value="AKAP7-like_phosphoesterase"/>
</dbReference>